<keyword evidence="3" id="KW-1185">Reference proteome</keyword>
<reference evidence="2 3" key="1">
    <citation type="submission" date="2018-11" db="EMBL/GenBank/DDBJ databases">
        <title>Genome assembly of Steccherinum ochraceum LE-BIN_3174, the white-rot fungus of the Steccherinaceae family (The Residual Polyporoid clade, Polyporales, Basidiomycota).</title>
        <authorList>
            <person name="Fedorova T.V."/>
            <person name="Glazunova O.A."/>
            <person name="Landesman E.O."/>
            <person name="Moiseenko K.V."/>
            <person name="Psurtseva N.V."/>
            <person name="Savinova O.S."/>
            <person name="Shakhova N.V."/>
            <person name="Tyazhelova T.V."/>
            <person name="Vasina D.V."/>
        </authorList>
    </citation>
    <scope>NUCLEOTIDE SEQUENCE [LARGE SCALE GENOMIC DNA]</scope>
    <source>
        <strain evidence="2 3">LE-BIN_3174</strain>
    </source>
</reference>
<dbReference type="AlphaFoldDB" id="A0A4R0R2L9"/>
<evidence type="ECO:0000313" key="2">
    <source>
        <dbReference type="EMBL" id="TCD60186.1"/>
    </source>
</evidence>
<feature type="compositionally biased region" description="Polar residues" evidence="1">
    <location>
        <begin position="1"/>
        <end position="31"/>
    </location>
</feature>
<organism evidence="2 3">
    <name type="scientific">Steccherinum ochraceum</name>
    <dbReference type="NCBI Taxonomy" id="92696"/>
    <lineage>
        <taxon>Eukaryota</taxon>
        <taxon>Fungi</taxon>
        <taxon>Dikarya</taxon>
        <taxon>Basidiomycota</taxon>
        <taxon>Agaricomycotina</taxon>
        <taxon>Agaricomycetes</taxon>
        <taxon>Polyporales</taxon>
        <taxon>Steccherinaceae</taxon>
        <taxon>Steccherinum</taxon>
    </lineage>
</organism>
<evidence type="ECO:0000256" key="1">
    <source>
        <dbReference type="SAM" id="MobiDB-lite"/>
    </source>
</evidence>
<feature type="compositionally biased region" description="Basic and acidic residues" evidence="1">
    <location>
        <begin position="32"/>
        <end position="43"/>
    </location>
</feature>
<comment type="caution">
    <text evidence="2">The sequence shown here is derived from an EMBL/GenBank/DDBJ whole genome shotgun (WGS) entry which is preliminary data.</text>
</comment>
<feature type="compositionally biased region" description="Low complexity" evidence="1">
    <location>
        <begin position="48"/>
        <end position="78"/>
    </location>
</feature>
<proteinExistence type="predicted"/>
<feature type="region of interest" description="Disordered" evidence="1">
    <location>
        <begin position="1"/>
        <end position="78"/>
    </location>
</feature>
<gene>
    <name evidence="2" type="ORF">EIP91_010600</name>
</gene>
<sequence length="78" mass="8553">MSSSIAQTYSLFPTTPSSPNAFSMFSSAQSPRETHMMYEDLRQALRPTSASNNNNQQRQRTSSGSSLKSGLKKIFGGM</sequence>
<evidence type="ECO:0000313" key="3">
    <source>
        <dbReference type="Proteomes" id="UP000292702"/>
    </source>
</evidence>
<dbReference type="EMBL" id="RWJN01000642">
    <property type="protein sequence ID" value="TCD60186.1"/>
    <property type="molecule type" value="Genomic_DNA"/>
</dbReference>
<dbReference type="OrthoDB" id="3152032at2759"/>
<accession>A0A4R0R2L9</accession>
<dbReference type="Proteomes" id="UP000292702">
    <property type="component" value="Unassembled WGS sequence"/>
</dbReference>
<protein>
    <submittedName>
        <fullName evidence="2">Uncharacterized protein</fullName>
    </submittedName>
</protein>
<name>A0A4R0R2L9_9APHY</name>